<protein>
    <submittedName>
        <fullName evidence="6">Alcohol dehydrogenase catalytic domain-containing protein</fullName>
    </submittedName>
</protein>
<evidence type="ECO:0000313" key="6">
    <source>
        <dbReference type="EMBL" id="MFD1676708.1"/>
    </source>
</evidence>
<dbReference type="InterPro" id="IPR002328">
    <property type="entry name" value="ADH_Zn_CS"/>
</dbReference>
<gene>
    <name evidence="6" type="ORF">ACFSB2_18705</name>
</gene>
<dbReference type="PROSITE" id="PS00059">
    <property type="entry name" value="ADH_ZINC"/>
    <property type="match status" value="1"/>
</dbReference>
<proteinExistence type="inferred from homology"/>
<dbReference type="PANTHER" id="PTHR43401:SF5">
    <property type="entry name" value="ALCOHOL DEHYDROGENASE-RELATED"/>
    <property type="match status" value="1"/>
</dbReference>
<reference evidence="7" key="1">
    <citation type="journal article" date="2019" name="Int. J. Syst. Evol. Microbiol.">
        <title>The Global Catalogue of Microorganisms (GCM) 10K type strain sequencing project: providing services to taxonomists for standard genome sequencing and annotation.</title>
        <authorList>
            <consortium name="The Broad Institute Genomics Platform"/>
            <consortium name="The Broad Institute Genome Sequencing Center for Infectious Disease"/>
            <person name="Wu L."/>
            <person name="Ma J."/>
        </authorList>
    </citation>
    <scope>NUCLEOTIDE SEQUENCE [LARGE SCALE GENOMIC DNA]</scope>
    <source>
        <strain evidence="7">CGMCC 1.12286</strain>
    </source>
</reference>
<evidence type="ECO:0000256" key="4">
    <source>
        <dbReference type="RuleBase" id="RU361277"/>
    </source>
</evidence>
<dbReference type="SUPFAM" id="SSF51735">
    <property type="entry name" value="NAD(P)-binding Rossmann-fold domains"/>
    <property type="match status" value="1"/>
</dbReference>
<dbReference type="Pfam" id="PF00107">
    <property type="entry name" value="ADH_zinc_N"/>
    <property type="match status" value="1"/>
</dbReference>
<dbReference type="PANTHER" id="PTHR43401">
    <property type="entry name" value="L-THREONINE 3-DEHYDROGENASE"/>
    <property type="match status" value="1"/>
</dbReference>
<evidence type="ECO:0000256" key="1">
    <source>
        <dbReference type="ARBA" id="ARBA00022723"/>
    </source>
</evidence>
<feature type="domain" description="Enoyl reductase (ER)" evidence="5">
    <location>
        <begin position="7"/>
        <end position="338"/>
    </location>
</feature>
<comment type="similarity">
    <text evidence="4">Belongs to the zinc-containing alcohol dehydrogenase family.</text>
</comment>
<dbReference type="SMART" id="SM00829">
    <property type="entry name" value="PKS_ER"/>
    <property type="match status" value="1"/>
</dbReference>
<dbReference type="InterPro" id="IPR036291">
    <property type="entry name" value="NAD(P)-bd_dom_sf"/>
</dbReference>
<dbReference type="Gene3D" id="3.40.50.720">
    <property type="entry name" value="NAD(P)-binding Rossmann-like Domain"/>
    <property type="match status" value="1"/>
</dbReference>
<dbReference type="InterPro" id="IPR013154">
    <property type="entry name" value="ADH-like_N"/>
</dbReference>
<evidence type="ECO:0000256" key="2">
    <source>
        <dbReference type="ARBA" id="ARBA00022833"/>
    </source>
</evidence>
<dbReference type="InterPro" id="IPR013149">
    <property type="entry name" value="ADH-like_C"/>
</dbReference>
<keyword evidence="3" id="KW-0560">Oxidoreductase</keyword>
<keyword evidence="7" id="KW-1185">Reference proteome</keyword>
<dbReference type="InterPro" id="IPR050129">
    <property type="entry name" value="Zn_alcohol_dh"/>
</dbReference>
<dbReference type="InterPro" id="IPR020843">
    <property type="entry name" value="ER"/>
</dbReference>
<sequence>MRAVEFSPDKGFQVVDVALGSLAADEVRLQVEACGVCGSDRQVVQGESVPPGTSFPLVMGHEIAGTVTEVGEQVKQWQVGDEVIVHPFISCGTCAPCQHNQPNLCVRQTCIGYQQAGGFAEMVTVPASQLVRRPKGCDAAAAALLVDAFATPYHAMRLADVAPGSTVLVIGTGGLGLAALRLAGAFAVGRLGAVTRRDAGLDSVAAHGAEMVVSMQDEPRNVARQMRRWSGAGGIDVVIDTVANKETVKFALDVVRPGGAVTLIGMSEDDAVLPIAKSVRRGVRLLTSYGSELEDVRALSDWVAAGRLDPSVLLAGTLALEEVEQAFSPVRASGRWVITPRTL</sequence>
<dbReference type="SUPFAM" id="SSF50129">
    <property type="entry name" value="GroES-like"/>
    <property type="match status" value="1"/>
</dbReference>
<name>A0ABW4JL58_9BACL</name>
<comment type="caution">
    <text evidence="6">The sequence shown here is derived from an EMBL/GenBank/DDBJ whole genome shotgun (WGS) entry which is preliminary data.</text>
</comment>
<accession>A0ABW4JL58</accession>
<organism evidence="6 7">
    <name type="scientific">Alicyclobacillus fodiniaquatilis</name>
    <dbReference type="NCBI Taxonomy" id="1661150"/>
    <lineage>
        <taxon>Bacteria</taxon>
        <taxon>Bacillati</taxon>
        <taxon>Bacillota</taxon>
        <taxon>Bacilli</taxon>
        <taxon>Bacillales</taxon>
        <taxon>Alicyclobacillaceae</taxon>
        <taxon>Alicyclobacillus</taxon>
    </lineage>
</organism>
<dbReference type="Pfam" id="PF08240">
    <property type="entry name" value="ADH_N"/>
    <property type="match status" value="1"/>
</dbReference>
<dbReference type="Gene3D" id="3.90.180.10">
    <property type="entry name" value="Medium-chain alcohol dehydrogenases, catalytic domain"/>
    <property type="match status" value="1"/>
</dbReference>
<keyword evidence="1 4" id="KW-0479">Metal-binding</keyword>
<comment type="cofactor">
    <cofactor evidence="4">
        <name>Zn(2+)</name>
        <dbReference type="ChEBI" id="CHEBI:29105"/>
    </cofactor>
</comment>
<evidence type="ECO:0000259" key="5">
    <source>
        <dbReference type="SMART" id="SM00829"/>
    </source>
</evidence>
<evidence type="ECO:0000313" key="7">
    <source>
        <dbReference type="Proteomes" id="UP001597079"/>
    </source>
</evidence>
<dbReference type="InterPro" id="IPR011032">
    <property type="entry name" value="GroES-like_sf"/>
</dbReference>
<dbReference type="RefSeq" id="WP_377944615.1">
    <property type="nucleotide sequence ID" value="NZ_JBHUCX010000074.1"/>
</dbReference>
<keyword evidence="2 4" id="KW-0862">Zinc</keyword>
<evidence type="ECO:0000256" key="3">
    <source>
        <dbReference type="ARBA" id="ARBA00023002"/>
    </source>
</evidence>
<dbReference type="Proteomes" id="UP001597079">
    <property type="component" value="Unassembled WGS sequence"/>
</dbReference>
<dbReference type="EMBL" id="JBHUCX010000074">
    <property type="protein sequence ID" value="MFD1676708.1"/>
    <property type="molecule type" value="Genomic_DNA"/>
</dbReference>